<dbReference type="EMBL" id="LAZR01006071">
    <property type="protein sequence ID" value="KKM94955.1"/>
    <property type="molecule type" value="Genomic_DNA"/>
</dbReference>
<proteinExistence type="predicted"/>
<evidence type="ECO:0000313" key="1">
    <source>
        <dbReference type="EMBL" id="KKM94955.1"/>
    </source>
</evidence>
<dbReference type="AlphaFoldDB" id="A0A0F9P1J4"/>
<reference evidence="1" key="1">
    <citation type="journal article" date="2015" name="Nature">
        <title>Complex archaea that bridge the gap between prokaryotes and eukaryotes.</title>
        <authorList>
            <person name="Spang A."/>
            <person name="Saw J.H."/>
            <person name="Jorgensen S.L."/>
            <person name="Zaremba-Niedzwiedzka K."/>
            <person name="Martijn J."/>
            <person name="Lind A.E."/>
            <person name="van Eijk R."/>
            <person name="Schleper C."/>
            <person name="Guy L."/>
            <person name="Ettema T.J."/>
        </authorList>
    </citation>
    <scope>NUCLEOTIDE SEQUENCE</scope>
</reference>
<sequence>MNNIEKEVKAEFGHFILKGSSYDSGQRLGELLKKNKIFIKFLTSGKFDKNKSGFDDFDEILSLYNKHCPGINEEIQGFADKVDCSIESIIFYDSMGFQSMSWMWL</sequence>
<gene>
    <name evidence="1" type="ORF">LCGC14_1193100</name>
</gene>
<name>A0A0F9P1J4_9ZZZZ</name>
<organism evidence="1">
    <name type="scientific">marine sediment metagenome</name>
    <dbReference type="NCBI Taxonomy" id="412755"/>
    <lineage>
        <taxon>unclassified sequences</taxon>
        <taxon>metagenomes</taxon>
        <taxon>ecological metagenomes</taxon>
    </lineage>
</organism>
<accession>A0A0F9P1J4</accession>
<comment type="caution">
    <text evidence="1">The sequence shown here is derived from an EMBL/GenBank/DDBJ whole genome shotgun (WGS) entry which is preliminary data.</text>
</comment>
<protein>
    <submittedName>
        <fullName evidence="1">Uncharacterized protein</fullName>
    </submittedName>
</protein>